<evidence type="ECO:0000256" key="5">
    <source>
        <dbReference type="ARBA" id="ARBA00070588"/>
    </source>
</evidence>
<evidence type="ECO:0000313" key="10">
    <source>
        <dbReference type="Proteomes" id="UP000255165"/>
    </source>
</evidence>
<accession>A0A370NJC2</accession>
<dbReference type="InterPro" id="IPR051686">
    <property type="entry name" value="Lipoprotein_DolP"/>
</dbReference>
<dbReference type="PANTHER" id="PTHR34606">
    <property type="entry name" value="BON DOMAIN-CONTAINING PROTEIN"/>
    <property type="match status" value="1"/>
</dbReference>
<dbReference type="SMART" id="SM00749">
    <property type="entry name" value="BON"/>
    <property type="match status" value="1"/>
</dbReference>
<dbReference type="EMBL" id="QKWJ01000086">
    <property type="protein sequence ID" value="RDK05695.1"/>
    <property type="molecule type" value="Genomic_DNA"/>
</dbReference>
<dbReference type="PROSITE" id="PS50914">
    <property type="entry name" value="BON"/>
    <property type="match status" value="1"/>
</dbReference>
<keyword evidence="2 7" id="KW-0732">Signal</keyword>
<name>A0A370NJC2_9BURK</name>
<evidence type="ECO:0000256" key="6">
    <source>
        <dbReference type="SAM" id="MobiDB-lite"/>
    </source>
</evidence>
<dbReference type="Proteomes" id="UP000255165">
    <property type="component" value="Unassembled WGS sequence"/>
</dbReference>
<comment type="subcellular location">
    <subcellularLocation>
        <location evidence="1">Periplasm</location>
    </subcellularLocation>
</comment>
<sequence length="122" mass="12673">MRSTRSITFTTGAALLALAAGFYAPLGQGQGNAPPASPTNPNPTHETVSEGLSDTAITTKVKASLLDQKDLSSAHIHVRTRQGVVRLTGSVPTTKERQMATEVAKGVSGVTSVENHLGVHKS</sequence>
<reference evidence="10" key="1">
    <citation type="submission" date="2018-06" db="EMBL/GenBank/DDBJ databases">
        <authorList>
            <person name="Feng T."/>
            <person name="Jeon C.O."/>
        </authorList>
    </citation>
    <scope>NUCLEOTIDE SEQUENCE [LARGE SCALE GENOMIC DNA]</scope>
    <source>
        <strain evidence="10">S23</strain>
    </source>
</reference>
<feature type="chain" id="PRO_5017052414" description="Osmotically-inducible protein Y" evidence="7">
    <location>
        <begin position="20"/>
        <end position="122"/>
    </location>
</feature>
<feature type="domain" description="BON" evidence="8">
    <location>
        <begin position="53"/>
        <end position="121"/>
    </location>
</feature>
<dbReference type="PANTHER" id="PTHR34606:SF15">
    <property type="entry name" value="BON DOMAIN-CONTAINING PROTEIN"/>
    <property type="match status" value="1"/>
</dbReference>
<evidence type="ECO:0000313" key="9">
    <source>
        <dbReference type="EMBL" id="RDK05695.1"/>
    </source>
</evidence>
<evidence type="ECO:0000256" key="2">
    <source>
        <dbReference type="ARBA" id="ARBA00022729"/>
    </source>
</evidence>
<evidence type="ECO:0000259" key="8">
    <source>
        <dbReference type="PROSITE" id="PS50914"/>
    </source>
</evidence>
<feature type="signal peptide" evidence="7">
    <location>
        <begin position="1"/>
        <end position="19"/>
    </location>
</feature>
<proteinExistence type="predicted"/>
<evidence type="ECO:0000256" key="3">
    <source>
        <dbReference type="ARBA" id="ARBA00022737"/>
    </source>
</evidence>
<dbReference type="GO" id="GO:0042597">
    <property type="term" value="C:periplasmic space"/>
    <property type="evidence" value="ECO:0007669"/>
    <property type="project" value="UniProtKB-SubCell"/>
</dbReference>
<gene>
    <name evidence="9" type="ORF">DN412_35540</name>
</gene>
<feature type="region of interest" description="Disordered" evidence="6">
    <location>
        <begin position="27"/>
        <end position="52"/>
    </location>
</feature>
<dbReference type="FunFam" id="3.30.1340.30:FF:000001">
    <property type="entry name" value="Molecular chaperone OsmY"/>
    <property type="match status" value="1"/>
</dbReference>
<evidence type="ECO:0000256" key="4">
    <source>
        <dbReference type="ARBA" id="ARBA00022764"/>
    </source>
</evidence>
<keyword evidence="10" id="KW-1185">Reference proteome</keyword>
<evidence type="ECO:0000256" key="1">
    <source>
        <dbReference type="ARBA" id="ARBA00004418"/>
    </source>
</evidence>
<organism evidence="9 10">
    <name type="scientific">Cupriavidus lacunae</name>
    <dbReference type="NCBI Taxonomy" id="2666307"/>
    <lineage>
        <taxon>Bacteria</taxon>
        <taxon>Pseudomonadati</taxon>
        <taxon>Pseudomonadota</taxon>
        <taxon>Betaproteobacteria</taxon>
        <taxon>Burkholderiales</taxon>
        <taxon>Burkholderiaceae</taxon>
        <taxon>Cupriavidus</taxon>
    </lineage>
</organism>
<dbReference type="Gene3D" id="3.30.1340.30">
    <property type="match status" value="1"/>
</dbReference>
<comment type="caution">
    <text evidence="9">The sequence shown here is derived from an EMBL/GenBank/DDBJ whole genome shotgun (WGS) entry which is preliminary data.</text>
</comment>
<dbReference type="Pfam" id="PF04972">
    <property type="entry name" value="BON"/>
    <property type="match status" value="1"/>
</dbReference>
<keyword evidence="4" id="KW-0574">Periplasm</keyword>
<keyword evidence="3" id="KW-0677">Repeat</keyword>
<feature type="region of interest" description="Disordered" evidence="6">
    <location>
        <begin position="89"/>
        <end position="108"/>
    </location>
</feature>
<protein>
    <recommendedName>
        <fullName evidence="5">Osmotically-inducible protein Y</fullName>
    </recommendedName>
</protein>
<dbReference type="AlphaFoldDB" id="A0A370NJC2"/>
<dbReference type="InterPro" id="IPR007055">
    <property type="entry name" value="BON_dom"/>
</dbReference>
<evidence type="ECO:0000256" key="7">
    <source>
        <dbReference type="SAM" id="SignalP"/>
    </source>
</evidence>
<dbReference type="RefSeq" id="WP_115215841.1">
    <property type="nucleotide sequence ID" value="NZ_QKWJ01000086.1"/>
</dbReference>
<dbReference type="InterPro" id="IPR014004">
    <property type="entry name" value="Transpt-assoc_nodulatn_dom_bac"/>
</dbReference>